<comment type="similarity">
    <text evidence="1 2">Belongs to the GSP E family.</text>
</comment>
<dbReference type="Gene3D" id="3.40.50.300">
    <property type="entry name" value="P-loop containing nucleotide triphosphate hydrolases"/>
    <property type="match status" value="1"/>
</dbReference>
<dbReference type="Gene3D" id="3.30.450.90">
    <property type="match status" value="1"/>
</dbReference>
<dbReference type="Pfam" id="PF00437">
    <property type="entry name" value="T2SSE"/>
    <property type="match status" value="1"/>
</dbReference>
<evidence type="ECO:0000313" key="5">
    <source>
        <dbReference type="EMBL" id="KPC27222.1"/>
    </source>
</evidence>
<dbReference type="CDD" id="cd01130">
    <property type="entry name" value="VirB11-like_ATPase"/>
    <property type="match status" value="1"/>
</dbReference>
<evidence type="ECO:0000259" key="3">
    <source>
        <dbReference type="Pfam" id="PF00437"/>
    </source>
</evidence>
<evidence type="ECO:0000256" key="1">
    <source>
        <dbReference type="ARBA" id="ARBA00006611"/>
    </source>
</evidence>
<comment type="caution">
    <text evidence="4">The sequence shown here is derived from an EMBL/GenBank/DDBJ whole genome shotgun (WGS) entry which is preliminary data.</text>
</comment>
<dbReference type="PANTHER" id="PTHR30486">
    <property type="entry name" value="TWITCHING MOTILITY PROTEIN PILT"/>
    <property type="match status" value="1"/>
</dbReference>
<dbReference type="RefSeq" id="WP_054087094.1">
    <property type="nucleotide sequence ID" value="NZ_LGLN01000069.1"/>
</dbReference>
<protein>
    <recommendedName>
        <fullName evidence="2">Type IV secretion system protein</fullName>
    </recommendedName>
</protein>
<dbReference type="PANTHER" id="PTHR30486:SF6">
    <property type="entry name" value="TYPE IV PILUS RETRACTATION ATPASE PILT"/>
    <property type="match status" value="1"/>
</dbReference>
<dbReference type="InterPro" id="IPR014155">
    <property type="entry name" value="VirB11"/>
</dbReference>
<reference evidence="4 6" key="2">
    <citation type="submission" date="2015-10" db="EMBL/GenBank/DDBJ databases">
        <title>Comparative genomics and high-throughput reverse genetic screens identify a new phytobacterial MAMP and an Arabidopsis receptor required for immune elicitation.</title>
        <authorList>
            <person name="Mott G.A."/>
            <person name="Thakur S."/>
            <person name="Wang P.W."/>
            <person name="Desveaux D."/>
            <person name="Guttman D.S."/>
        </authorList>
    </citation>
    <scope>NUCLEOTIDE SEQUENCE [LARGE SCALE GENOMIC DNA]</scope>
    <source>
        <strain evidence="4 6">0788_9</strain>
    </source>
</reference>
<dbReference type="GO" id="GO:0044097">
    <property type="term" value="P:secretion by the type IV secretion system"/>
    <property type="evidence" value="ECO:0007669"/>
    <property type="project" value="InterPro"/>
</dbReference>
<dbReference type="Proteomes" id="UP000037891">
    <property type="component" value="Unassembled WGS sequence"/>
</dbReference>
<feature type="domain" description="Bacterial type II secretion system protein E" evidence="3">
    <location>
        <begin position="156"/>
        <end position="296"/>
    </location>
</feature>
<proteinExistence type="inferred from homology"/>
<dbReference type="InterPro" id="IPR001482">
    <property type="entry name" value="T2SS/T4SS_dom"/>
</dbReference>
<keyword evidence="2" id="KW-0547">Nucleotide-binding</keyword>
<dbReference type="NCBIfam" id="TIGR02788">
    <property type="entry name" value="VirB11"/>
    <property type="match status" value="1"/>
</dbReference>
<dbReference type="SUPFAM" id="SSF52540">
    <property type="entry name" value="P-loop containing nucleoside triphosphate hydrolases"/>
    <property type="match status" value="1"/>
</dbReference>
<evidence type="ECO:0000313" key="4">
    <source>
        <dbReference type="EMBL" id="KPC27189.1"/>
    </source>
</evidence>
<dbReference type="InterPro" id="IPR027417">
    <property type="entry name" value="P-loop_NTPase"/>
</dbReference>
<evidence type="ECO:0000313" key="6">
    <source>
        <dbReference type="Proteomes" id="UP000037891"/>
    </source>
</evidence>
<dbReference type="InterPro" id="IPR050921">
    <property type="entry name" value="T4SS_GSP_E_ATPase"/>
</dbReference>
<dbReference type="EMBL" id="LGLN01000069">
    <property type="protein sequence ID" value="KPC27189.1"/>
    <property type="molecule type" value="Genomic_DNA"/>
</dbReference>
<comment type="function">
    <text evidence="2">Part of the Type IV secretion system.</text>
</comment>
<reference evidence="4 6" key="1">
    <citation type="submission" date="2015-07" db="EMBL/GenBank/DDBJ databases">
        <authorList>
            <person name="Noorani M."/>
        </authorList>
    </citation>
    <scope>NUCLEOTIDE SEQUENCE [LARGE SCALE GENOMIC DNA]</scope>
    <source>
        <strain evidence="4 6">0788_9</strain>
    </source>
</reference>
<accession>A0A0N0GDU3</accession>
<name>A0A0N0GDU3_PSESX</name>
<dbReference type="AlphaFoldDB" id="A0A0N0GDU3"/>
<dbReference type="GO" id="GO:0005524">
    <property type="term" value="F:ATP binding"/>
    <property type="evidence" value="ECO:0007669"/>
    <property type="project" value="UniProtKB-UniRule"/>
</dbReference>
<gene>
    <name evidence="4" type="ORF">ABJ99_4814</name>
    <name evidence="5" type="ORF">ABJ99_4847</name>
</gene>
<dbReference type="PATRIC" id="fig|81035.3.peg.5138"/>
<keyword evidence="2" id="KW-0067">ATP-binding</keyword>
<organism evidence="4 6">
    <name type="scientific">Pseudomonas syringae pv. cilantro</name>
    <dbReference type="NCBI Taxonomy" id="81035"/>
    <lineage>
        <taxon>Bacteria</taxon>
        <taxon>Pseudomonadati</taxon>
        <taxon>Pseudomonadota</taxon>
        <taxon>Gammaproteobacteria</taxon>
        <taxon>Pseudomonadales</taxon>
        <taxon>Pseudomonadaceae</taxon>
        <taxon>Pseudomonas</taxon>
        <taxon>Pseudomonas syringae</taxon>
    </lineage>
</organism>
<sequence>MNTAVTVNSDSAVTNRSLDFYKKGMFGDYLGITGLTEIAVNRPGGAFLKIHGEWSFVENPKITLAACERFGKTLAKYNDDDISDTKPVLSATLESGERVQAVCYPACERGTYSITIRVPTDQQIPHQKYIDGGFYSQIALEKKESVDEQRLRNLYKHKRIDEFMELAVKMGKTIVFAGATGSGKTTYMKTLMAFVPGYVRIITIEDTPEIKFWTHKNYVHLFYPSEASNKPGAIVTSASLLKSCFRMNPDRIFLAEVRGGETWDFYKVVSSGHGGSMTSIHSGSVEEAIDGLIERCYQNTECQMLPYAVLRRKILNSTDIICHVDVSGDVRRMGEIYFKAFDQERYLAA</sequence>
<dbReference type="EMBL" id="LGLN01000069">
    <property type="protein sequence ID" value="KPC27222.1"/>
    <property type="molecule type" value="Genomic_DNA"/>
</dbReference>
<dbReference type="GO" id="GO:0043684">
    <property type="term" value="C:type IV secretion system complex"/>
    <property type="evidence" value="ECO:0007669"/>
    <property type="project" value="UniProtKB-UniRule"/>
</dbReference>
<dbReference type="GO" id="GO:0016887">
    <property type="term" value="F:ATP hydrolysis activity"/>
    <property type="evidence" value="ECO:0007669"/>
    <property type="project" value="InterPro"/>
</dbReference>
<evidence type="ECO:0000256" key="2">
    <source>
        <dbReference type="RuleBase" id="RU366071"/>
    </source>
</evidence>